<evidence type="ECO:0000313" key="2">
    <source>
        <dbReference type="Proteomes" id="UP001269271"/>
    </source>
</evidence>
<comment type="caution">
    <text evidence="1">The sequence shown here is derived from an EMBL/GenBank/DDBJ whole genome shotgun (WGS) entry which is preliminary data.</text>
</comment>
<protein>
    <submittedName>
        <fullName evidence="1">Uncharacterized protein</fullName>
    </submittedName>
</protein>
<organism evidence="1 2">
    <name type="scientific">Staphylococcus haemolyticus</name>
    <dbReference type="NCBI Taxonomy" id="1283"/>
    <lineage>
        <taxon>Bacteria</taxon>
        <taxon>Bacillati</taxon>
        <taxon>Bacillota</taxon>
        <taxon>Bacilli</taxon>
        <taxon>Bacillales</taxon>
        <taxon>Staphylococcaceae</taxon>
        <taxon>Staphylococcus</taxon>
    </lineage>
</organism>
<reference evidence="1 2" key="1">
    <citation type="submission" date="2023-08" db="EMBL/GenBank/DDBJ databases">
        <title>Genomic surveillance of Staphylococcus haemolyticus neonatal outbreak in southern France.</title>
        <authorList>
            <person name="Magnan C."/>
            <person name="Morsli M."/>
            <person name="Thiery B."/>
            <person name="Salipante F."/>
            <person name="Attar J."/>
            <person name="Massimo D.M."/>
            <person name="Ory J."/>
            <person name="Pantel A."/>
            <person name="Lavigne J.-P."/>
        </authorList>
    </citation>
    <scope>NUCLEOTIDE SEQUENCE [LARGE SCALE GENOMIC DNA]</scope>
    <source>
        <strain evidence="1 2">NSH026</strain>
    </source>
</reference>
<accession>A0ABU3IJW8</accession>
<sequence>MSEQTILLDENDLLSLLNGGSFHTLVGNQKVVIKQSLLKPALAPMLNYRYQIVDTKTERERLSRMVSHSINSNIGGTINEKRN</sequence>
<proteinExistence type="predicted"/>
<evidence type="ECO:0000313" key="1">
    <source>
        <dbReference type="EMBL" id="MDT4287802.1"/>
    </source>
</evidence>
<keyword evidence="2" id="KW-1185">Reference proteome</keyword>
<gene>
    <name evidence="1" type="ORF">RO950_12600</name>
</gene>
<name>A0ABU3IJW8_STAHA</name>
<dbReference type="Proteomes" id="UP001269271">
    <property type="component" value="Unassembled WGS sequence"/>
</dbReference>
<dbReference type="RefSeq" id="WP_049396988.1">
    <property type="nucleotide sequence ID" value="NZ_CAJUXL010000402.1"/>
</dbReference>
<dbReference type="EMBL" id="JAVSOO010000059">
    <property type="protein sequence ID" value="MDT4287802.1"/>
    <property type="molecule type" value="Genomic_DNA"/>
</dbReference>